<dbReference type="PROSITE" id="PS00107">
    <property type="entry name" value="PROTEIN_KINASE_ATP"/>
    <property type="match status" value="1"/>
</dbReference>
<keyword evidence="2 3" id="KW-0067">ATP-binding</keyword>
<sequence length="925" mass="95429">MSAPPVQLLSASPDDTDTMGSSPIAIAAASSAGGAQAPSDGADNFTLSLSPEDDDDDAGGQGNSLFADAPDTPLGRPKPLPLRRRPAPPSAQFSKPTRNDTLSTLDSSSHSSHASFDSSRSIGTAPSSTPSRAGTMLSSGTGADHDGAPGMTASPSSTLSYPLSRSPSQLSNQLASPSPSQNLHSHPPTHSRTLSTSSIASSLGVAPVPSPAHDRKGHDAYARSQQRAQHSRHLSASSSAGTMAMGGVSASSSSAAFSGAYTGAGLSASPVPSNAAFSFGYRETLNARAENLADGSRTINQYRLTRQIGRGAYGTVYRAELLSDPGLTFAVKEVGKQRLRKTYRAANMRKMAMMRGRGRGRGGPIGASAGPNRAESALAKQEAVAAAPMPIPVRPVPIRIPAGEPGPDMTASPVESTPRPPACVSTASPTQANAPDVVASPVDAPSPPPQFSSSPSETDAAPGSRGSSGVDALVRGVKALQVGSPTSVSPGPSRAGFSVEPRDAAKIAAAGRANSPASIASTPSRGSSLETDPLFLIRQEIAILKKLNHPNVVKLYEVLDDPSQDGLYMVFENCPDGPVIDVHMHEQAQPLDEDVAREYFAQILLGIEYLHSNEIIHRDIKPDNILLTSDRQICKIVDFGVSEIFLKPDEDKLAKGAGTPAFMSPELCTAGSGDLHAMADDIWALGVTLYCMVVGRLPFEKSQIYELYESIKHDEPEYPAHLSPGLLDLLQGLLRKDHTTRYGISEARVHPWVTYDGTYPLVSVEENLETVVQEITEEELERAICKITSVFTIARAVQRFKRAGSTGKARTLSAGGGSGSGSNPGSTQGSFSLASGDLGAGAPSAAAAAAMGEVTTPPAAAAAPASGTAGPGVSLAQLVTRGLEEAASASAVSGIGGGLPGKASVLAPTVLSPTMETALEDSEAV</sequence>
<evidence type="ECO:0000256" key="2">
    <source>
        <dbReference type="ARBA" id="ARBA00022840"/>
    </source>
</evidence>
<evidence type="ECO:0000256" key="3">
    <source>
        <dbReference type="PROSITE-ProRule" id="PRU10141"/>
    </source>
</evidence>
<dbReference type="InterPro" id="IPR000719">
    <property type="entry name" value="Prot_kinase_dom"/>
</dbReference>
<dbReference type="GO" id="GO:0004674">
    <property type="term" value="F:protein serine/threonine kinase activity"/>
    <property type="evidence" value="ECO:0007669"/>
    <property type="project" value="TreeGrafter"/>
</dbReference>
<evidence type="ECO:0000313" key="7">
    <source>
        <dbReference type="Proteomes" id="UP001176521"/>
    </source>
</evidence>
<dbReference type="Pfam" id="PF00069">
    <property type="entry name" value="Pkinase"/>
    <property type="match status" value="1"/>
</dbReference>
<feature type="domain" description="Protein kinase" evidence="5">
    <location>
        <begin position="302"/>
        <end position="753"/>
    </location>
</feature>
<dbReference type="PROSITE" id="PS00108">
    <property type="entry name" value="PROTEIN_KINASE_ST"/>
    <property type="match status" value="1"/>
</dbReference>
<feature type="region of interest" description="Disordered" evidence="4">
    <location>
        <begin position="807"/>
        <end position="835"/>
    </location>
</feature>
<gene>
    <name evidence="6" type="ORF">OC842_002634</name>
</gene>
<feature type="compositionally biased region" description="Low complexity" evidence="4">
    <location>
        <begin position="434"/>
        <end position="443"/>
    </location>
</feature>
<reference evidence="6" key="1">
    <citation type="journal article" date="2023" name="PhytoFront">
        <title>Draft Genome Resources of Seven Strains of Tilletia horrida, Causal Agent of Kernel Smut of Rice.</title>
        <authorList>
            <person name="Khanal S."/>
            <person name="Antony Babu S."/>
            <person name="Zhou X.G."/>
        </authorList>
    </citation>
    <scope>NUCLEOTIDE SEQUENCE</scope>
    <source>
        <strain evidence="6">TX3</strain>
    </source>
</reference>
<dbReference type="FunFam" id="1.10.510.10:FF:000571">
    <property type="entry name" value="Maternal embryonic leucine zipper kinase"/>
    <property type="match status" value="1"/>
</dbReference>
<feature type="compositionally biased region" description="Polar residues" evidence="4">
    <location>
        <begin position="91"/>
        <end position="100"/>
    </location>
</feature>
<feature type="binding site" evidence="3">
    <location>
        <position position="332"/>
    </location>
    <ligand>
        <name>ATP</name>
        <dbReference type="ChEBI" id="CHEBI:30616"/>
    </ligand>
</feature>
<dbReference type="GO" id="GO:0035556">
    <property type="term" value="P:intracellular signal transduction"/>
    <property type="evidence" value="ECO:0007669"/>
    <property type="project" value="TreeGrafter"/>
</dbReference>
<feature type="compositionally biased region" description="Low complexity" evidence="4">
    <location>
        <begin position="20"/>
        <end position="43"/>
    </location>
</feature>
<dbReference type="PROSITE" id="PS50011">
    <property type="entry name" value="PROTEIN_KINASE_DOM"/>
    <property type="match status" value="1"/>
</dbReference>
<feature type="compositionally biased region" description="Low complexity" evidence="4">
    <location>
        <begin position="235"/>
        <end position="245"/>
    </location>
</feature>
<dbReference type="SMART" id="SM00220">
    <property type="entry name" value="S_TKc"/>
    <property type="match status" value="1"/>
</dbReference>
<evidence type="ECO:0000259" key="5">
    <source>
        <dbReference type="PROSITE" id="PS50011"/>
    </source>
</evidence>
<feature type="compositionally biased region" description="Low complexity" evidence="4">
    <location>
        <begin position="101"/>
        <end position="121"/>
    </location>
</feature>
<dbReference type="InterPro" id="IPR008271">
    <property type="entry name" value="Ser/Thr_kinase_AS"/>
</dbReference>
<proteinExistence type="predicted"/>
<dbReference type="SUPFAM" id="SSF56112">
    <property type="entry name" value="Protein kinase-like (PK-like)"/>
    <property type="match status" value="1"/>
</dbReference>
<feature type="compositionally biased region" description="Low complexity" evidence="4">
    <location>
        <begin position="191"/>
        <end position="203"/>
    </location>
</feature>
<dbReference type="InterPro" id="IPR017441">
    <property type="entry name" value="Protein_kinase_ATP_BS"/>
</dbReference>
<name>A0AAN6GDA5_9BASI</name>
<feature type="compositionally biased region" description="Basic and acidic residues" evidence="4">
    <location>
        <begin position="212"/>
        <end position="221"/>
    </location>
</feature>
<protein>
    <recommendedName>
        <fullName evidence="5">Protein kinase domain-containing protein</fullName>
    </recommendedName>
</protein>
<dbReference type="EMBL" id="JAPDMQ010000116">
    <property type="protein sequence ID" value="KAK0534445.1"/>
    <property type="molecule type" value="Genomic_DNA"/>
</dbReference>
<evidence type="ECO:0000256" key="1">
    <source>
        <dbReference type="ARBA" id="ARBA00022741"/>
    </source>
</evidence>
<feature type="compositionally biased region" description="Low complexity" evidence="4">
    <location>
        <begin position="823"/>
        <end position="835"/>
    </location>
</feature>
<dbReference type="Gene3D" id="3.30.200.20">
    <property type="entry name" value="Phosphorylase Kinase, domain 1"/>
    <property type="match status" value="1"/>
</dbReference>
<evidence type="ECO:0000313" key="6">
    <source>
        <dbReference type="EMBL" id="KAK0534445.1"/>
    </source>
</evidence>
<dbReference type="CDD" id="cd14008">
    <property type="entry name" value="STKc_LKB1_CaMKK"/>
    <property type="match status" value="1"/>
</dbReference>
<dbReference type="AlphaFoldDB" id="A0AAN6GDA5"/>
<accession>A0AAN6GDA5</accession>
<evidence type="ECO:0000256" key="4">
    <source>
        <dbReference type="SAM" id="MobiDB-lite"/>
    </source>
</evidence>
<feature type="region of interest" description="Disordered" evidence="4">
    <location>
        <begin position="397"/>
        <end position="470"/>
    </location>
</feature>
<dbReference type="GO" id="GO:0005737">
    <property type="term" value="C:cytoplasm"/>
    <property type="evidence" value="ECO:0007669"/>
    <property type="project" value="TreeGrafter"/>
</dbReference>
<dbReference type="Proteomes" id="UP001176521">
    <property type="component" value="Unassembled WGS sequence"/>
</dbReference>
<dbReference type="PANTHER" id="PTHR24346:SF77">
    <property type="entry name" value="SERINE THREONINE PROTEIN KINASE"/>
    <property type="match status" value="1"/>
</dbReference>
<feature type="compositionally biased region" description="Polar residues" evidence="4">
    <location>
        <begin position="122"/>
        <end position="141"/>
    </location>
</feature>
<dbReference type="PANTHER" id="PTHR24346">
    <property type="entry name" value="MAP/MICROTUBULE AFFINITY-REGULATING KINASE"/>
    <property type="match status" value="1"/>
</dbReference>
<dbReference type="InterPro" id="IPR011009">
    <property type="entry name" value="Kinase-like_dom_sf"/>
</dbReference>
<dbReference type="Gene3D" id="1.10.510.10">
    <property type="entry name" value="Transferase(Phosphotransferase) domain 1"/>
    <property type="match status" value="1"/>
</dbReference>
<comment type="caution">
    <text evidence="6">The sequence shown here is derived from an EMBL/GenBank/DDBJ whole genome shotgun (WGS) entry which is preliminary data.</text>
</comment>
<feature type="region of interest" description="Disordered" evidence="4">
    <location>
        <begin position="1"/>
        <end position="245"/>
    </location>
</feature>
<dbReference type="GO" id="GO:0005524">
    <property type="term" value="F:ATP binding"/>
    <property type="evidence" value="ECO:0007669"/>
    <property type="project" value="UniProtKB-UniRule"/>
</dbReference>
<organism evidence="6 7">
    <name type="scientific">Tilletia horrida</name>
    <dbReference type="NCBI Taxonomy" id="155126"/>
    <lineage>
        <taxon>Eukaryota</taxon>
        <taxon>Fungi</taxon>
        <taxon>Dikarya</taxon>
        <taxon>Basidiomycota</taxon>
        <taxon>Ustilaginomycotina</taxon>
        <taxon>Exobasidiomycetes</taxon>
        <taxon>Tilletiales</taxon>
        <taxon>Tilletiaceae</taxon>
        <taxon>Tilletia</taxon>
    </lineage>
</organism>
<keyword evidence="1 3" id="KW-0547">Nucleotide-binding</keyword>
<keyword evidence="7" id="KW-1185">Reference proteome</keyword>
<feature type="compositionally biased region" description="Polar residues" evidence="4">
    <location>
        <begin position="153"/>
        <end position="190"/>
    </location>
</feature>